<keyword evidence="2 10" id="KW-0479">Metal-binding</keyword>
<protein>
    <recommendedName>
        <fullName evidence="11">Metalloendopeptidase</fullName>
        <ecNumber evidence="11">3.4.24.-</ecNumber>
    </recommendedName>
</protein>
<comment type="cofactor">
    <cofactor evidence="10 11">
        <name>Zn(2+)</name>
        <dbReference type="ChEBI" id="CHEBI:29105"/>
    </cofactor>
    <text evidence="10 11">Binds 1 zinc ion per subunit.</text>
</comment>
<dbReference type="InterPro" id="IPR024079">
    <property type="entry name" value="MetalloPept_cat_dom_sf"/>
</dbReference>
<comment type="caution">
    <text evidence="10">Lacks conserved residue(s) required for the propagation of feature annotation.</text>
</comment>
<dbReference type="Proteomes" id="UP000008237">
    <property type="component" value="Unassembled WGS sequence"/>
</dbReference>
<accession>E2B7R8</accession>
<evidence type="ECO:0000256" key="8">
    <source>
        <dbReference type="ARBA" id="ARBA00023157"/>
    </source>
</evidence>
<dbReference type="AlphaFoldDB" id="E2B7R8"/>
<dbReference type="SMART" id="SM00235">
    <property type="entry name" value="ZnMc"/>
    <property type="match status" value="1"/>
</dbReference>
<evidence type="ECO:0000256" key="7">
    <source>
        <dbReference type="ARBA" id="ARBA00023145"/>
    </source>
</evidence>
<keyword evidence="7" id="KW-0865">Zymogen</keyword>
<dbReference type="Gene3D" id="3.40.390.10">
    <property type="entry name" value="Collagenase (Catalytic Domain)"/>
    <property type="match status" value="1"/>
</dbReference>
<evidence type="ECO:0000256" key="1">
    <source>
        <dbReference type="ARBA" id="ARBA00022670"/>
    </source>
</evidence>
<evidence type="ECO:0000259" key="12">
    <source>
        <dbReference type="PROSITE" id="PS51864"/>
    </source>
</evidence>
<dbReference type="MEROPS" id="M12.A08"/>
<evidence type="ECO:0000256" key="11">
    <source>
        <dbReference type="RuleBase" id="RU361183"/>
    </source>
</evidence>
<dbReference type="EMBL" id="GL446201">
    <property type="protein sequence ID" value="EFN88281.1"/>
    <property type="molecule type" value="Genomic_DNA"/>
</dbReference>
<evidence type="ECO:0000256" key="10">
    <source>
        <dbReference type="PROSITE-ProRule" id="PRU01211"/>
    </source>
</evidence>
<dbReference type="PANTHER" id="PTHR10127">
    <property type="entry name" value="DISCOIDIN, CUB, EGF, LAMININ , AND ZINC METALLOPROTEASE DOMAIN CONTAINING"/>
    <property type="match status" value="1"/>
</dbReference>
<dbReference type="InterPro" id="IPR001506">
    <property type="entry name" value="Peptidase_M12A"/>
</dbReference>
<dbReference type="PROSITE" id="PS51864">
    <property type="entry name" value="ASTACIN"/>
    <property type="match status" value="1"/>
</dbReference>
<dbReference type="GO" id="GO:0006508">
    <property type="term" value="P:proteolysis"/>
    <property type="evidence" value="ECO:0007669"/>
    <property type="project" value="UniProtKB-KW"/>
</dbReference>
<evidence type="ECO:0000256" key="5">
    <source>
        <dbReference type="ARBA" id="ARBA00022833"/>
    </source>
</evidence>
<dbReference type="OrthoDB" id="291007at2759"/>
<dbReference type="SUPFAM" id="SSF55486">
    <property type="entry name" value="Metalloproteases ('zincins'), catalytic domain"/>
    <property type="match status" value="1"/>
</dbReference>
<keyword evidence="4 10" id="KW-0378">Hydrolase</keyword>
<dbReference type="GO" id="GO:0008270">
    <property type="term" value="F:zinc ion binding"/>
    <property type="evidence" value="ECO:0007669"/>
    <property type="project" value="UniProtKB-UniRule"/>
</dbReference>
<dbReference type="Pfam" id="PF01400">
    <property type="entry name" value="Astacin"/>
    <property type="match status" value="1"/>
</dbReference>
<keyword evidence="9" id="KW-0325">Glycoprotein</keyword>
<evidence type="ECO:0000313" key="13">
    <source>
        <dbReference type="EMBL" id="EFN88281.1"/>
    </source>
</evidence>
<dbReference type="CDD" id="cd04280">
    <property type="entry name" value="ZnMc_astacin_like"/>
    <property type="match status" value="1"/>
</dbReference>
<feature type="binding site" evidence="10">
    <location>
        <position position="109"/>
    </location>
    <ligand>
        <name>Zn(2+)</name>
        <dbReference type="ChEBI" id="CHEBI:29105"/>
        <note>catalytic</note>
    </ligand>
</feature>
<evidence type="ECO:0000256" key="2">
    <source>
        <dbReference type="ARBA" id="ARBA00022723"/>
    </source>
</evidence>
<keyword evidence="6 10" id="KW-0482">Metalloprotease</keyword>
<evidence type="ECO:0000256" key="6">
    <source>
        <dbReference type="ARBA" id="ARBA00023049"/>
    </source>
</evidence>
<feature type="binding site" evidence="10">
    <location>
        <position position="105"/>
    </location>
    <ligand>
        <name>Zn(2+)</name>
        <dbReference type="ChEBI" id="CHEBI:29105"/>
        <note>catalytic</note>
    </ligand>
</feature>
<feature type="domain" description="Peptidase M12A" evidence="12">
    <location>
        <begin position="11"/>
        <end position="209"/>
    </location>
</feature>
<dbReference type="EC" id="3.4.24.-" evidence="11"/>
<evidence type="ECO:0000256" key="3">
    <source>
        <dbReference type="ARBA" id="ARBA00022729"/>
    </source>
</evidence>
<dbReference type="PRINTS" id="PR00480">
    <property type="entry name" value="ASTACIN"/>
</dbReference>
<keyword evidence="5 10" id="KW-0862">Zinc</keyword>
<feature type="binding site" evidence="10">
    <location>
        <position position="115"/>
    </location>
    <ligand>
        <name>Zn(2+)</name>
        <dbReference type="ChEBI" id="CHEBI:29105"/>
        <note>catalytic</note>
    </ligand>
</feature>
<keyword evidence="1 10" id="KW-0645">Protease</keyword>
<proteinExistence type="predicted"/>
<evidence type="ECO:0000256" key="4">
    <source>
        <dbReference type="ARBA" id="ARBA00022801"/>
    </source>
</evidence>
<dbReference type="InterPro" id="IPR034035">
    <property type="entry name" value="Astacin-like_dom"/>
</dbReference>
<dbReference type="STRING" id="610380.E2B7R8"/>
<name>E2B7R8_HARSA</name>
<dbReference type="GO" id="GO:0004222">
    <property type="term" value="F:metalloendopeptidase activity"/>
    <property type="evidence" value="ECO:0007669"/>
    <property type="project" value="UniProtKB-UniRule"/>
</dbReference>
<evidence type="ECO:0000313" key="14">
    <source>
        <dbReference type="Proteomes" id="UP000008237"/>
    </source>
</evidence>
<evidence type="ECO:0000256" key="9">
    <source>
        <dbReference type="ARBA" id="ARBA00023180"/>
    </source>
</evidence>
<organism evidence="14">
    <name type="scientific">Harpegnathos saltator</name>
    <name type="common">Jerdon's jumping ant</name>
    <dbReference type="NCBI Taxonomy" id="610380"/>
    <lineage>
        <taxon>Eukaryota</taxon>
        <taxon>Metazoa</taxon>
        <taxon>Ecdysozoa</taxon>
        <taxon>Arthropoda</taxon>
        <taxon>Hexapoda</taxon>
        <taxon>Insecta</taxon>
        <taxon>Pterygota</taxon>
        <taxon>Neoptera</taxon>
        <taxon>Endopterygota</taxon>
        <taxon>Hymenoptera</taxon>
        <taxon>Apocrita</taxon>
        <taxon>Aculeata</taxon>
        <taxon>Formicoidea</taxon>
        <taxon>Formicidae</taxon>
        <taxon>Ponerinae</taxon>
        <taxon>Ponerini</taxon>
        <taxon>Harpegnathos</taxon>
    </lineage>
</organism>
<dbReference type="FunFam" id="3.40.390.10:FF:000015">
    <property type="entry name" value="Meprin A subunit"/>
    <property type="match status" value="1"/>
</dbReference>
<dbReference type="InParanoid" id="E2B7R8"/>
<dbReference type="InterPro" id="IPR006026">
    <property type="entry name" value="Peptidase_Metallo"/>
</dbReference>
<keyword evidence="3" id="KW-0732">Signal</keyword>
<dbReference type="PANTHER" id="PTHR10127:SF780">
    <property type="entry name" value="METALLOENDOPEPTIDASE"/>
    <property type="match status" value="1"/>
</dbReference>
<keyword evidence="8" id="KW-1015">Disulfide bond</keyword>
<dbReference type="OMA" id="EISIGWI"/>
<feature type="active site" evidence="10">
    <location>
        <position position="106"/>
    </location>
</feature>
<sequence length="237" mass="27374">MIHPDSQSWKNGLLDATARWPGGIVPYFIVEGDFDQDQVKLVEEAMEEYHEKTCLRFRPYKDSDEDYVKIQAKNSGCWSLVGRHNHGQVLNLQNPGCVHHGVVVHEIMHALGFYHQQSAADRDDWVTIHWDNIKFGREHNFNKYDNRTITDYGISYDYKSVMHYSSHAFSRNGEPTITPKKEKVKLGQRDGLSEKDVAKVQAMYKEQCGVREPEVIGSSESSEEISIEWMFDKIHAI</sequence>
<reference evidence="13 14" key="1">
    <citation type="journal article" date="2010" name="Science">
        <title>Genomic comparison of the ants Camponotus floridanus and Harpegnathos saltator.</title>
        <authorList>
            <person name="Bonasio R."/>
            <person name="Zhang G."/>
            <person name="Ye C."/>
            <person name="Mutti N.S."/>
            <person name="Fang X."/>
            <person name="Qin N."/>
            <person name="Donahue G."/>
            <person name="Yang P."/>
            <person name="Li Q."/>
            <person name="Li C."/>
            <person name="Zhang P."/>
            <person name="Huang Z."/>
            <person name="Berger S.L."/>
            <person name="Reinberg D."/>
            <person name="Wang J."/>
            <person name="Liebig J."/>
        </authorList>
    </citation>
    <scope>NUCLEOTIDE SEQUENCE [LARGE SCALE GENOMIC DNA]</scope>
    <source>
        <strain evidence="13 14">R22 G/1</strain>
    </source>
</reference>
<gene>
    <name evidence="13" type="ORF">EAI_10565</name>
</gene>
<keyword evidence="14" id="KW-1185">Reference proteome</keyword>